<dbReference type="KEGG" id="pbl:PAAG_07220"/>
<evidence type="ECO:0000313" key="2">
    <source>
        <dbReference type="EMBL" id="EEH36802.2"/>
    </source>
</evidence>
<feature type="compositionally biased region" description="Polar residues" evidence="1">
    <location>
        <begin position="1"/>
        <end position="12"/>
    </location>
</feature>
<name>C1H8X9_PARBA</name>
<dbReference type="AlphaFoldDB" id="C1H8X9"/>
<evidence type="ECO:0000256" key="1">
    <source>
        <dbReference type="SAM" id="MobiDB-lite"/>
    </source>
</evidence>
<sequence>MRSNTSFFSSTKPPIFSPCREIGGPGNRTTQKANRKMRRFTHSQSKLCLFLRRWRRSSGQTDQFVIRRRSVPEAIIRSEDAERNTKCCGSHYIFL</sequence>
<dbReference type="GeneID" id="9094144"/>
<proteinExistence type="predicted"/>
<gene>
    <name evidence="2" type="ORF">PAAG_07220</name>
</gene>
<dbReference type="VEuPathDB" id="FungiDB:PAAG_07220"/>
<organism evidence="2 3">
    <name type="scientific">Paracoccidioides lutzii (strain ATCC MYA-826 / Pb01)</name>
    <name type="common">Paracoccidioides brasiliensis</name>
    <dbReference type="NCBI Taxonomy" id="502779"/>
    <lineage>
        <taxon>Eukaryota</taxon>
        <taxon>Fungi</taxon>
        <taxon>Dikarya</taxon>
        <taxon>Ascomycota</taxon>
        <taxon>Pezizomycotina</taxon>
        <taxon>Eurotiomycetes</taxon>
        <taxon>Eurotiomycetidae</taxon>
        <taxon>Onygenales</taxon>
        <taxon>Ajellomycetaceae</taxon>
        <taxon>Paracoccidioides</taxon>
    </lineage>
</organism>
<dbReference type="eggNOG" id="ENOG502TCZE">
    <property type="taxonomic scope" value="Eukaryota"/>
</dbReference>
<accession>C1H8X9</accession>
<dbReference type="Proteomes" id="UP000002059">
    <property type="component" value="Partially assembled WGS sequence"/>
</dbReference>
<dbReference type="EMBL" id="KN294013">
    <property type="protein sequence ID" value="EEH36802.2"/>
    <property type="molecule type" value="Genomic_DNA"/>
</dbReference>
<reference evidence="2 3" key="1">
    <citation type="journal article" date="2011" name="PLoS Genet.">
        <title>Comparative genomic analysis of human fungal pathogens causing paracoccidioidomycosis.</title>
        <authorList>
            <person name="Desjardins C.A."/>
            <person name="Champion M.D."/>
            <person name="Holder J.W."/>
            <person name="Muszewska A."/>
            <person name="Goldberg J."/>
            <person name="Bailao A.M."/>
            <person name="Brigido M.M."/>
            <person name="Ferreira M.E."/>
            <person name="Garcia A.M."/>
            <person name="Grynberg M."/>
            <person name="Gujja S."/>
            <person name="Heiman D.I."/>
            <person name="Henn M.R."/>
            <person name="Kodira C.D."/>
            <person name="Leon-Narvaez H."/>
            <person name="Longo L.V."/>
            <person name="Ma L.J."/>
            <person name="Malavazi I."/>
            <person name="Matsuo A.L."/>
            <person name="Morais F.V."/>
            <person name="Pereira M."/>
            <person name="Rodriguez-Brito S."/>
            <person name="Sakthikumar S."/>
            <person name="Salem-Izacc S.M."/>
            <person name="Sykes S.M."/>
            <person name="Teixeira M.M."/>
            <person name="Vallejo M.C."/>
            <person name="Walter M.E."/>
            <person name="Yandava C."/>
            <person name="Young S."/>
            <person name="Zeng Q."/>
            <person name="Zucker J."/>
            <person name="Felipe M.S."/>
            <person name="Goldman G.H."/>
            <person name="Haas B.J."/>
            <person name="McEwen J.G."/>
            <person name="Nino-Vega G."/>
            <person name="Puccia R."/>
            <person name="San-Blas G."/>
            <person name="Soares C.M."/>
            <person name="Birren B.W."/>
            <person name="Cuomo C.A."/>
        </authorList>
    </citation>
    <scope>NUCLEOTIDE SEQUENCE [LARGE SCALE GENOMIC DNA]</scope>
    <source>
        <strain evidence="3">ATCC MYA-826 / Pb01</strain>
    </source>
</reference>
<feature type="region of interest" description="Disordered" evidence="1">
    <location>
        <begin position="1"/>
        <end position="40"/>
    </location>
</feature>
<keyword evidence="3" id="KW-1185">Reference proteome</keyword>
<protein>
    <submittedName>
        <fullName evidence="2">Uncharacterized protein</fullName>
    </submittedName>
</protein>
<dbReference type="HOGENOM" id="CLU_2373371_0_0_1"/>
<dbReference type="RefSeq" id="XP_015700604.1">
    <property type="nucleotide sequence ID" value="XM_015846169.1"/>
</dbReference>
<evidence type="ECO:0000313" key="3">
    <source>
        <dbReference type="Proteomes" id="UP000002059"/>
    </source>
</evidence>